<protein>
    <submittedName>
        <fullName evidence="9">Uncharacterized protein</fullName>
    </submittedName>
</protein>
<dbReference type="GO" id="GO:0005096">
    <property type="term" value="F:GTPase activator activity"/>
    <property type="evidence" value="ECO:0007669"/>
    <property type="project" value="InterPro"/>
</dbReference>
<keyword evidence="2 5" id="KW-0863">Zinc-finger</keyword>
<dbReference type="SUPFAM" id="SSF50729">
    <property type="entry name" value="PH domain-like"/>
    <property type="match status" value="1"/>
</dbReference>
<feature type="compositionally biased region" description="Low complexity" evidence="6">
    <location>
        <begin position="476"/>
        <end position="521"/>
    </location>
</feature>
<dbReference type="InterPro" id="IPR036770">
    <property type="entry name" value="Ankyrin_rpt-contain_sf"/>
</dbReference>
<feature type="region of interest" description="Disordered" evidence="6">
    <location>
        <begin position="562"/>
        <end position="616"/>
    </location>
</feature>
<feature type="repeat" description="ANK" evidence="4">
    <location>
        <begin position="856"/>
        <end position="888"/>
    </location>
</feature>
<dbReference type="Pfam" id="PF00169">
    <property type="entry name" value="PH"/>
    <property type="match status" value="1"/>
</dbReference>
<evidence type="ECO:0000259" key="8">
    <source>
        <dbReference type="PROSITE" id="PS50115"/>
    </source>
</evidence>
<dbReference type="PROSITE" id="PS50003">
    <property type="entry name" value="PH_DOMAIN"/>
    <property type="match status" value="1"/>
</dbReference>
<dbReference type="SMART" id="SM00248">
    <property type="entry name" value="ANK"/>
    <property type="match status" value="2"/>
</dbReference>
<feature type="domain" description="Arf-GAP" evidence="8">
    <location>
        <begin position="646"/>
        <end position="817"/>
    </location>
</feature>
<evidence type="ECO:0000259" key="7">
    <source>
        <dbReference type="PROSITE" id="PS50003"/>
    </source>
</evidence>
<dbReference type="Proteomes" id="UP000664859">
    <property type="component" value="Unassembled WGS sequence"/>
</dbReference>
<dbReference type="PANTHER" id="PTHR23180:SF160">
    <property type="entry name" value="ADP-RIBOSYLATION FACTOR GTPASE-ACTIVATING PROTEIN EFFECTOR PROTEIN 1"/>
    <property type="match status" value="1"/>
</dbReference>
<dbReference type="InterPro" id="IPR038508">
    <property type="entry name" value="ArfGAP_dom_sf"/>
</dbReference>
<dbReference type="InterPro" id="IPR011993">
    <property type="entry name" value="PH-like_dom_sf"/>
</dbReference>
<accession>A0A835Z7N8</accession>
<dbReference type="SUPFAM" id="SSF57863">
    <property type="entry name" value="ArfGap/RecO-like zinc finger"/>
    <property type="match status" value="2"/>
</dbReference>
<dbReference type="SMART" id="SM00233">
    <property type="entry name" value="PH"/>
    <property type="match status" value="1"/>
</dbReference>
<feature type="compositionally biased region" description="Polar residues" evidence="6">
    <location>
        <begin position="451"/>
        <end position="462"/>
    </location>
</feature>
<feature type="domain" description="PH" evidence="7">
    <location>
        <begin position="326"/>
        <end position="432"/>
    </location>
</feature>
<dbReference type="SUPFAM" id="SSF48403">
    <property type="entry name" value="Ankyrin repeat"/>
    <property type="match status" value="1"/>
</dbReference>
<dbReference type="Gene3D" id="1.10.220.150">
    <property type="entry name" value="Arf GTPase activating protein"/>
    <property type="match status" value="1"/>
</dbReference>
<gene>
    <name evidence="9" type="ORF">JKP88DRAFT_313273</name>
</gene>
<dbReference type="AlphaFoldDB" id="A0A835Z7N8"/>
<dbReference type="OrthoDB" id="29546at2759"/>
<evidence type="ECO:0000256" key="1">
    <source>
        <dbReference type="ARBA" id="ARBA00022723"/>
    </source>
</evidence>
<dbReference type="InterPro" id="IPR001849">
    <property type="entry name" value="PH_domain"/>
</dbReference>
<dbReference type="GO" id="GO:0008270">
    <property type="term" value="F:zinc ion binding"/>
    <property type="evidence" value="ECO:0007669"/>
    <property type="project" value="UniProtKB-KW"/>
</dbReference>
<dbReference type="InterPro" id="IPR045258">
    <property type="entry name" value="ACAP1/2/3-like"/>
</dbReference>
<keyword evidence="10" id="KW-1185">Reference proteome</keyword>
<dbReference type="Gene3D" id="2.30.29.30">
    <property type="entry name" value="Pleckstrin-homology domain (PH domain)/Phosphotyrosine-binding domain (PTB)"/>
    <property type="match status" value="1"/>
</dbReference>
<dbReference type="PROSITE" id="PS50297">
    <property type="entry name" value="ANK_REP_REGION"/>
    <property type="match status" value="1"/>
</dbReference>
<dbReference type="PROSITE" id="PS50115">
    <property type="entry name" value="ARFGAP"/>
    <property type="match status" value="1"/>
</dbReference>
<evidence type="ECO:0000256" key="2">
    <source>
        <dbReference type="ARBA" id="ARBA00022771"/>
    </source>
</evidence>
<dbReference type="PROSITE" id="PS50088">
    <property type="entry name" value="ANK_REPEAT"/>
    <property type="match status" value="1"/>
</dbReference>
<evidence type="ECO:0000256" key="6">
    <source>
        <dbReference type="SAM" id="MobiDB-lite"/>
    </source>
</evidence>
<feature type="compositionally biased region" description="Low complexity" evidence="6">
    <location>
        <begin position="562"/>
        <end position="602"/>
    </location>
</feature>
<evidence type="ECO:0000313" key="9">
    <source>
        <dbReference type="EMBL" id="KAG5184879.1"/>
    </source>
</evidence>
<evidence type="ECO:0000256" key="4">
    <source>
        <dbReference type="PROSITE-ProRule" id="PRU00023"/>
    </source>
</evidence>
<organism evidence="9 10">
    <name type="scientific">Tribonema minus</name>
    <dbReference type="NCBI Taxonomy" id="303371"/>
    <lineage>
        <taxon>Eukaryota</taxon>
        <taxon>Sar</taxon>
        <taxon>Stramenopiles</taxon>
        <taxon>Ochrophyta</taxon>
        <taxon>PX clade</taxon>
        <taxon>Xanthophyceae</taxon>
        <taxon>Tribonematales</taxon>
        <taxon>Tribonemataceae</taxon>
        <taxon>Tribonema</taxon>
    </lineage>
</organism>
<evidence type="ECO:0000256" key="3">
    <source>
        <dbReference type="ARBA" id="ARBA00022833"/>
    </source>
</evidence>
<keyword evidence="4" id="KW-0040">ANK repeat</keyword>
<dbReference type="Pfam" id="PF01412">
    <property type="entry name" value="ArfGap"/>
    <property type="match status" value="1"/>
</dbReference>
<name>A0A835Z7N8_9STRA</name>
<evidence type="ECO:0000256" key="5">
    <source>
        <dbReference type="PROSITE-ProRule" id="PRU00288"/>
    </source>
</evidence>
<dbReference type="PANTHER" id="PTHR23180">
    <property type="entry name" value="CENTAURIN/ARF"/>
    <property type="match status" value="1"/>
</dbReference>
<dbReference type="InterPro" id="IPR002110">
    <property type="entry name" value="Ankyrin_rpt"/>
</dbReference>
<evidence type="ECO:0000313" key="10">
    <source>
        <dbReference type="Proteomes" id="UP000664859"/>
    </source>
</evidence>
<dbReference type="EMBL" id="JAFCMP010000146">
    <property type="protein sequence ID" value="KAG5184879.1"/>
    <property type="molecule type" value="Genomic_DNA"/>
</dbReference>
<comment type="caution">
    <text evidence="9">The sequence shown here is derived from an EMBL/GenBank/DDBJ whole genome shotgun (WGS) entry which is preliminary data.</text>
</comment>
<feature type="region of interest" description="Disordered" evidence="6">
    <location>
        <begin position="439"/>
        <end position="539"/>
    </location>
</feature>
<proteinExistence type="predicted"/>
<keyword evidence="3" id="KW-0862">Zinc</keyword>
<reference evidence="9" key="1">
    <citation type="submission" date="2021-02" db="EMBL/GenBank/DDBJ databases">
        <title>First Annotated Genome of the Yellow-green Alga Tribonema minus.</title>
        <authorList>
            <person name="Mahan K.M."/>
        </authorList>
    </citation>
    <scope>NUCLEOTIDE SEQUENCE</scope>
    <source>
        <strain evidence="9">UTEX B ZZ1240</strain>
    </source>
</reference>
<dbReference type="InterPro" id="IPR001164">
    <property type="entry name" value="ArfGAP_dom"/>
</dbReference>
<sequence length="936" mass="97091">MRVSAAAELADLHATLPMEVHATAHADLQHLPQASAPLSKALQSVGTLLRDVKTSQAQLVDHVGGAVRAVGAKRKACSALLESTRRAADARSAAHERALADFLSCSSSHKVTDAAAHLTAAQASMLAECVLALGNSLTEHLRNCAAVASARKQIFDDAQSSKVFDDAQSSKVFDDAQSSKDETDAWLSEGQPWKGHGAHLKHALSARCAAGMRASLESLITVRVSPQFAHIAMPGTPAHPEDTAVATAFAQCAHIAMPRTPAHPEDTAVVTAFAQADCLRVWSDTVPELGARERPRGLAAVFAQADCLRAWSDTVPELGASERPADCIRAGYLHRSHKTRFARKWVRRWFELTRSGLFCWQAPGDEGYVAGTRTLLSHVGAGALGWQANVSDTEKRRYRIDITTFDRKTIALQAEGPYEFALWCEAFHRSQLPTSSLLSDYSVPPLPPKNCSPNQQSNQPELTTPSTKAPSPPSVRPSSAPSPSYRAPPAAARGPAEGSASMFQLSSLAPPSQSQQTLLPPATTPHMPRAPGTPGELRAAAAAAAAAGAAAAAAAAAAPKTPRSASSAAAAPATPKSAPTSSSRSAASATTPATQAPSNDSGRSGGSSGSAAAAAGTAAAGGGSRVLPFEAPSPYKSRFKSGNSPPAPLQRLHKSRLVASVAFLRESYDMCADCGAAEPSHVSVGLGVLVCGACAAAHTATGASQDLSEEQCAAAHTATGASQFLKDFDKGQCAAAHTATGASQTKALSSATLEMGDVFLALAIGNDRSNDLWEGDTTEVEYSKLSPEASDEQRQRYVTDKYTKSLFVAVDEAFPDERTTEQRLLSAADKNDVATALAALARLPKRKGAMAARDADGSTALHRAAAAGALEVACLLVNNGASVAAEDADGCVPRTLALRNSQQAMADYLQDAIAAIARKAFPSNTDAAANAAAAAK</sequence>
<dbReference type="InterPro" id="IPR037278">
    <property type="entry name" value="ARFGAP/RecO"/>
</dbReference>
<dbReference type="Pfam" id="PF00023">
    <property type="entry name" value="Ank"/>
    <property type="match status" value="1"/>
</dbReference>
<keyword evidence="1" id="KW-0479">Metal-binding</keyword>
<dbReference type="Gene3D" id="1.25.40.20">
    <property type="entry name" value="Ankyrin repeat-containing domain"/>
    <property type="match status" value="1"/>
</dbReference>